<dbReference type="RefSeq" id="WP_317084549.1">
    <property type="nucleotide sequence ID" value="NZ_CP136594.1"/>
</dbReference>
<evidence type="ECO:0000313" key="2">
    <source>
        <dbReference type="Proteomes" id="UP001302429"/>
    </source>
</evidence>
<accession>A0AA97I206</accession>
<name>A0AA97I206_9SPHN</name>
<dbReference type="Pfam" id="PF10118">
    <property type="entry name" value="Metal_hydrol"/>
    <property type="match status" value="1"/>
</dbReference>
<sequence>MPRDRRFGREDTKKRWWMKNDPVGTAFYNALSVTFPKGEAYFIESVKAFRDGTPERLNREIRAFVKQEINHTREHVAFNRAVTDAGYDVNRLEEKVDEALAMTKGRPAIANLASTMALEHFTAIIAQQLIANPRHLADADKESGDMWRWHALEEIEHKGVAYDTWLHATRDWSRWQRWKVKSIVMLFTTWYFTVNRARGMMDLLAQDGITGWKAGAKLFWYAFGRPGMARKIILPWISYFLPGFHPWNHDDRHLIKLAESDYQDAVMPNADNGAAVQPAE</sequence>
<dbReference type="GO" id="GO:0016787">
    <property type="term" value="F:hydrolase activity"/>
    <property type="evidence" value="ECO:0007669"/>
    <property type="project" value="UniProtKB-KW"/>
</dbReference>
<dbReference type="PANTHER" id="PTHR39456">
    <property type="entry name" value="METAL-DEPENDENT HYDROLASE"/>
    <property type="match status" value="1"/>
</dbReference>
<dbReference type="EMBL" id="CP136594">
    <property type="protein sequence ID" value="WOE76667.1"/>
    <property type="molecule type" value="Genomic_DNA"/>
</dbReference>
<proteinExistence type="predicted"/>
<dbReference type="KEGG" id="acoa:RB602_13200"/>
<organism evidence="1 2">
    <name type="scientific">Alterisphingorhabdus coralli</name>
    <dbReference type="NCBI Taxonomy" id="3071408"/>
    <lineage>
        <taxon>Bacteria</taxon>
        <taxon>Pseudomonadati</taxon>
        <taxon>Pseudomonadota</taxon>
        <taxon>Alphaproteobacteria</taxon>
        <taxon>Sphingomonadales</taxon>
        <taxon>Sphingomonadaceae</taxon>
        <taxon>Alterisphingorhabdus (ex Yan et al. 2024)</taxon>
    </lineage>
</organism>
<dbReference type="AlphaFoldDB" id="A0AA97I206"/>
<dbReference type="InterPro" id="IPR016516">
    <property type="entry name" value="UCP07580"/>
</dbReference>
<dbReference type="PANTHER" id="PTHR39456:SF1">
    <property type="entry name" value="METAL-DEPENDENT HYDROLASE"/>
    <property type="match status" value="1"/>
</dbReference>
<keyword evidence="1" id="KW-0378">Hydrolase</keyword>
<dbReference type="Proteomes" id="UP001302429">
    <property type="component" value="Chromosome"/>
</dbReference>
<keyword evidence="2" id="KW-1185">Reference proteome</keyword>
<reference evidence="1 2" key="1">
    <citation type="submission" date="2023-10" db="EMBL/GenBank/DDBJ databases">
        <title>Complete genome sequence of a Sphingomonadaceae bacterium.</title>
        <authorList>
            <person name="Yan C."/>
        </authorList>
    </citation>
    <scope>NUCLEOTIDE SEQUENCE [LARGE SCALE GENOMIC DNA]</scope>
    <source>
        <strain evidence="1 2">SCSIO 66989</strain>
    </source>
</reference>
<dbReference type="EC" id="3.-.-.-" evidence="1"/>
<dbReference type="PIRSF" id="PIRSF007580">
    <property type="entry name" value="UCP07580"/>
    <property type="match status" value="1"/>
</dbReference>
<evidence type="ECO:0000313" key="1">
    <source>
        <dbReference type="EMBL" id="WOE76667.1"/>
    </source>
</evidence>
<gene>
    <name evidence="1" type="ORF">RB602_13200</name>
</gene>
<protein>
    <submittedName>
        <fullName evidence="1">Metal-dependent hydrolase</fullName>
        <ecNumber evidence="1">3.-.-.-</ecNumber>
    </submittedName>
</protein>